<dbReference type="SUPFAM" id="SSF50156">
    <property type="entry name" value="PDZ domain-like"/>
    <property type="match status" value="1"/>
</dbReference>
<dbReference type="Gene3D" id="2.30.42.10">
    <property type="match status" value="1"/>
</dbReference>
<dbReference type="GO" id="GO:0032233">
    <property type="term" value="P:positive regulation of actin filament bundle assembly"/>
    <property type="evidence" value="ECO:0007669"/>
    <property type="project" value="TreeGrafter"/>
</dbReference>
<dbReference type="InterPro" id="IPR036034">
    <property type="entry name" value="PDZ_sf"/>
</dbReference>
<dbReference type="PANTHER" id="PTHR24217">
    <property type="entry name" value="PUTATIVE-RELATED"/>
    <property type="match status" value="1"/>
</dbReference>
<feature type="compositionally biased region" description="Basic and acidic residues" evidence="5">
    <location>
        <begin position="18"/>
        <end position="36"/>
    </location>
</feature>
<protein>
    <submittedName>
        <fullName evidence="6">Synaptopodin-2</fullName>
    </submittedName>
</protein>
<organism evidence="6">
    <name type="scientific">Magallana gigas</name>
    <name type="common">Pacific oyster</name>
    <name type="synonym">Crassostrea gigas</name>
    <dbReference type="NCBI Taxonomy" id="29159"/>
    <lineage>
        <taxon>Eukaryota</taxon>
        <taxon>Metazoa</taxon>
        <taxon>Spiralia</taxon>
        <taxon>Lophotrochozoa</taxon>
        <taxon>Mollusca</taxon>
        <taxon>Bivalvia</taxon>
        <taxon>Autobranchia</taxon>
        <taxon>Pteriomorphia</taxon>
        <taxon>Ostreida</taxon>
        <taxon>Ostreoidea</taxon>
        <taxon>Ostreidae</taxon>
        <taxon>Magallana</taxon>
    </lineage>
</organism>
<feature type="region of interest" description="Disordered" evidence="5">
    <location>
        <begin position="730"/>
        <end position="754"/>
    </location>
</feature>
<feature type="compositionally biased region" description="Low complexity" evidence="5">
    <location>
        <begin position="815"/>
        <end position="840"/>
    </location>
</feature>
<gene>
    <name evidence="6" type="ORF">CGI_10021682</name>
</gene>
<dbReference type="HOGENOM" id="CLU_364593_0_0_1"/>
<dbReference type="GO" id="GO:0015629">
    <property type="term" value="C:actin cytoskeleton"/>
    <property type="evidence" value="ECO:0007669"/>
    <property type="project" value="TreeGrafter"/>
</dbReference>
<feature type="region of interest" description="Disordered" evidence="5">
    <location>
        <begin position="362"/>
        <end position="385"/>
    </location>
</feature>
<dbReference type="GO" id="GO:0005634">
    <property type="term" value="C:nucleus"/>
    <property type="evidence" value="ECO:0007669"/>
    <property type="project" value="TreeGrafter"/>
</dbReference>
<evidence type="ECO:0000256" key="2">
    <source>
        <dbReference type="ARBA" id="ARBA00022490"/>
    </source>
</evidence>
<dbReference type="Pfam" id="PF00595">
    <property type="entry name" value="PDZ"/>
    <property type="match status" value="1"/>
</dbReference>
<dbReference type="PROSITE" id="PS50106">
    <property type="entry name" value="PDZ"/>
    <property type="match status" value="1"/>
</dbReference>
<accession>K1Q2X5</accession>
<evidence type="ECO:0000256" key="4">
    <source>
        <dbReference type="ARBA" id="ARBA00038161"/>
    </source>
</evidence>
<comment type="similarity">
    <text evidence="4">Belongs to the synaptopodin family.</text>
</comment>
<evidence type="ECO:0000313" key="6">
    <source>
        <dbReference type="EMBL" id="EKC30777.1"/>
    </source>
</evidence>
<proteinExistence type="inferred from homology"/>
<feature type="region of interest" description="Disordered" evidence="5">
    <location>
        <begin position="1"/>
        <end position="47"/>
    </location>
</feature>
<name>K1Q2X5_MAGGI</name>
<feature type="compositionally biased region" description="Polar residues" evidence="5">
    <location>
        <begin position="868"/>
        <end position="885"/>
    </location>
</feature>
<feature type="compositionally biased region" description="Low complexity" evidence="5">
    <location>
        <begin position="744"/>
        <end position="754"/>
    </location>
</feature>
<feature type="compositionally biased region" description="Low complexity" evidence="5">
    <location>
        <begin position="1"/>
        <end position="12"/>
    </location>
</feature>
<dbReference type="InParanoid" id="K1Q2X5"/>
<keyword evidence="3" id="KW-0597">Phosphoprotein</keyword>
<feature type="region of interest" description="Disordered" evidence="5">
    <location>
        <begin position="496"/>
        <end position="516"/>
    </location>
</feature>
<evidence type="ECO:0000256" key="3">
    <source>
        <dbReference type="ARBA" id="ARBA00022553"/>
    </source>
</evidence>
<dbReference type="GO" id="GO:0003779">
    <property type="term" value="F:actin binding"/>
    <property type="evidence" value="ECO:0007669"/>
    <property type="project" value="TreeGrafter"/>
</dbReference>
<feature type="region of interest" description="Disordered" evidence="5">
    <location>
        <begin position="777"/>
        <end position="897"/>
    </location>
</feature>
<dbReference type="GO" id="GO:0030018">
    <property type="term" value="C:Z disc"/>
    <property type="evidence" value="ECO:0007669"/>
    <property type="project" value="TreeGrafter"/>
</dbReference>
<comment type="subcellular location">
    <subcellularLocation>
        <location evidence="1">Cytoplasm</location>
    </subcellularLocation>
</comment>
<dbReference type="EMBL" id="JH816740">
    <property type="protein sequence ID" value="EKC30777.1"/>
    <property type="molecule type" value="Genomic_DNA"/>
</dbReference>
<evidence type="ECO:0000256" key="1">
    <source>
        <dbReference type="ARBA" id="ARBA00004496"/>
    </source>
</evidence>
<reference evidence="6" key="1">
    <citation type="journal article" date="2012" name="Nature">
        <title>The oyster genome reveals stress adaptation and complexity of shell formation.</title>
        <authorList>
            <person name="Zhang G."/>
            <person name="Fang X."/>
            <person name="Guo X."/>
            <person name="Li L."/>
            <person name="Luo R."/>
            <person name="Xu F."/>
            <person name="Yang P."/>
            <person name="Zhang L."/>
            <person name="Wang X."/>
            <person name="Qi H."/>
            <person name="Xiong Z."/>
            <person name="Que H."/>
            <person name="Xie Y."/>
            <person name="Holland P.W."/>
            <person name="Paps J."/>
            <person name="Zhu Y."/>
            <person name="Wu F."/>
            <person name="Chen Y."/>
            <person name="Wang J."/>
            <person name="Peng C."/>
            <person name="Meng J."/>
            <person name="Yang L."/>
            <person name="Liu J."/>
            <person name="Wen B."/>
            <person name="Zhang N."/>
            <person name="Huang Z."/>
            <person name="Zhu Q."/>
            <person name="Feng Y."/>
            <person name="Mount A."/>
            <person name="Hedgecock D."/>
            <person name="Xu Z."/>
            <person name="Liu Y."/>
            <person name="Domazet-Loso T."/>
            <person name="Du Y."/>
            <person name="Sun X."/>
            <person name="Zhang S."/>
            <person name="Liu B."/>
            <person name="Cheng P."/>
            <person name="Jiang X."/>
            <person name="Li J."/>
            <person name="Fan D."/>
            <person name="Wang W."/>
            <person name="Fu W."/>
            <person name="Wang T."/>
            <person name="Wang B."/>
            <person name="Zhang J."/>
            <person name="Peng Z."/>
            <person name="Li Y."/>
            <person name="Li N."/>
            <person name="Wang J."/>
            <person name="Chen M."/>
            <person name="He Y."/>
            <person name="Tan F."/>
            <person name="Song X."/>
            <person name="Zheng Q."/>
            <person name="Huang R."/>
            <person name="Yang H."/>
            <person name="Du X."/>
            <person name="Chen L."/>
            <person name="Yang M."/>
            <person name="Gaffney P.M."/>
            <person name="Wang S."/>
            <person name="Luo L."/>
            <person name="She Z."/>
            <person name="Ming Y."/>
            <person name="Huang W."/>
            <person name="Zhang S."/>
            <person name="Huang B."/>
            <person name="Zhang Y."/>
            <person name="Qu T."/>
            <person name="Ni P."/>
            <person name="Miao G."/>
            <person name="Wang J."/>
            <person name="Wang Q."/>
            <person name="Steinberg C.E."/>
            <person name="Wang H."/>
            <person name="Li N."/>
            <person name="Qian L."/>
            <person name="Zhang G."/>
            <person name="Li Y."/>
            <person name="Yang H."/>
            <person name="Liu X."/>
            <person name="Wang J."/>
            <person name="Yin Y."/>
            <person name="Wang J."/>
        </authorList>
    </citation>
    <scope>NUCLEOTIDE SEQUENCE [LARGE SCALE GENOMIC DNA]</scope>
    <source>
        <strain evidence="6">05x7-T-G4-1.051#20</strain>
    </source>
</reference>
<dbReference type="SMART" id="SM00228">
    <property type="entry name" value="PDZ"/>
    <property type="match status" value="1"/>
</dbReference>
<dbReference type="PANTHER" id="PTHR24217:SF0">
    <property type="entry name" value="PDZ DOMAIN-CONTAINING PROTEIN"/>
    <property type="match status" value="1"/>
</dbReference>
<dbReference type="AlphaFoldDB" id="K1Q2X5"/>
<sequence length="912" mass="102674">MTSSSSTASSVTQPQEVGESRHHERHIEHELLKNSRPESYTEDSDTEKTIRACAKKVTASLNHVYPDLEVAVLSDKCDLCSQDLPKVYGARIMGSGDIINVTLTGGAPWGFRLFGGESFPIEVAKIRKKSKAHAGGLQEGDVLLRLNGVPVKGKTHEAVMHLVDNAGDKLSIDLQRPYGKKSVNEQQMPAHLQVSQKTDKNIVSSASSNYVIPEGDKTRKIITHQYQENEPGGLKSNTYIKQELVSSQPYQQVTMNQTQQMPRQVYVDIQDQSKPMTENLSPLPNDFQPKSASSPVPQFRVRNVKDSLYNSPAGKMYPIQPQQPVPEPQPLQESNTNIPMFRVSKFQPGVFSHEPQVRFEPEPVSHYEPEPTPQPQAGSIPPAPPPPAPLMIRNVENEPMMFPVPRPTFNAIKELVSFKAKTQNGEDEVDHEYYDIHGHKHLPIFAPPVEIEPEPEDGEHEERNIMDSGYDESLMTPGSGTRPNHLPNLDLSRTYSLESDVPGTPDTGSTGARRRKKHYADSAFYDDPSTNYPTIEEQVDLCKKIAKSLTSAANRRARGAKMFAKRKRKSTKWIHDGERYHGSSSAGDVADLRDLDSELIESEGGFKPLFQFRIPNLANRVNYNEDHKMSLSKDEFERLRLSANKVDHTSVSPTQCHNLVADLQSKRNRGAKLFQKRAARSEKWVIDENNAQKPPPQPRLNEIVSHSPVKPALSPWEAAMENPLGYVDKAFDHLDGRPKPRPMSVPQYQPPQQQYRPVVQPVSVPYQQTQSYSYQTNVSLKTDEKPKVVTGPNYNRLAKGWNTGRDQRDGSTRKSQQQQWVQQQQQDQQWSSQQPQMYRQEPPPPPPPQKPIKQQDNYNRKIKAWSSGPGNNTRTVQESSSNTTPIYGARGQPQGFKTADSYNYEMTAVTEF</sequence>
<feature type="compositionally biased region" description="Pro residues" evidence="5">
    <location>
        <begin position="841"/>
        <end position="850"/>
    </location>
</feature>
<dbReference type="InterPro" id="IPR051976">
    <property type="entry name" value="Synaptopodin_domain"/>
</dbReference>
<dbReference type="InterPro" id="IPR001478">
    <property type="entry name" value="PDZ"/>
</dbReference>
<evidence type="ECO:0000256" key="5">
    <source>
        <dbReference type="SAM" id="MobiDB-lite"/>
    </source>
</evidence>
<keyword evidence="2" id="KW-0963">Cytoplasm</keyword>